<reference evidence="1" key="1">
    <citation type="submission" date="2021-03" db="EMBL/GenBank/DDBJ databases">
        <title>Comparative genomics and phylogenomic investigation of the class Geoglossomycetes provide insights into ecological specialization and systematics.</title>
        <authorList>
            <person name="Melie T."/>
            <person name="Pirro S."/>
            <person name="Miller A.N."/>
            <person name="Quandt A."/>
        </authorList>
    </citation>
    <scope>NUCLEOTIDE SEQUENCE</scope>
    <source>
        <strain evidence="1">CAQ_001_2017</strain>
    </source>
</reference>
<accession>A0A9P8IJ72</accession>
<feature type="non-terminal residue" evidence="1">
    <location>
        <position position="1"/>
    </location>
</feature>
<sequence>NFEAGRKVKAVEIRQLAELVRNRYELDIKIWQLRDAQHHDRPVIKEIMRRSDATLIKIRHTIESWDRRDIFDSDDDWAKFKDIQFRVTTGRKRIWTENPPWNDAGRA</sequence>
<dbReference type="EMBL" id="JAGHQM010002468">
    <property type="protein sequence ID" value="KAH0548625.1"/>
    <property type="molecule type" value="Genomic_DNA"/>
</dbReference>
<proteinExistence type="predicted"/>
<protein>
    <submittedName>
        <fullName evidence="1">Uncharacterized protein</fullName>
    </submittedName>
</protein>
<keyword evidence="2" id="KW-1185">Reference proteome</keyword>
<dbReference type="AlphaFoldDB" id="A0A9P8IJ72"/>
<evidence type="ECO:0000313" key="1">
    <source>
        <dbReference type="EMBL" id="KAH0548625.1"/>
    </source>
</evidence>
<name>A0A9P8IJ72_9PEZI</name>
<evidence type="ECO:0000313" key="2">
    <source>
        <dbReference type="Proteomes" id="UP000750711"/>
    </source>
</evidence>
<organism evidence="1 2">
    <name type="scientific">Trichoglossum hirsutum</name>
    <dbReference type="NCBI Taxonomy" id="265104"/>
    <lineage>
        <taxon>Eukaryota</taxon>
        <taxon>Fungi</taxon>
        <taxon>Dikarya</taxon>
        <taxon>Ascomycota</taxon>
        <taxon>Pezizomycotina</taxon>
        <taxon>Geoglossomycetes</taxon>
        <taxon>Geoglossales</taxon>
        <taxon>Geoglossaceae</taxon>
        <taxon>Trichoglossum</taxon>
    </lineage>
</organism>
<dbReference type="Proteomes" id="UP000750711">
    <property type="component" value="Unassembled WGS sequence"/>
</dbReference>
<comment type="caution">
    <text evidence="1">The sequence shown here is derived from an EMBL/GenBank/DDBJ whole genome shotgun (WGS) entry which is preliminary data.</text>
</comment>
<gene>
    <name evidence="1" type="ORF">GP486_007831</name>
</gene>